<dbReference type="Proteomes" id="UP001489897">
    <property type="component" value="Unassembled WGS sequence"/>
</dbReference>
<reference evidence="1 2" key="1">
    <citation type="submission" date="2024-01" db="EMBL/GenBank/DDBJ databases">
        <title>The diversity of rhizobia nodulating Mimosa spp. in eleven states of Brazil covering several biomes is determined by host plant, location, and edaphic factors.</title>
        <authorList>
            <person name="Rouws L."/>
            <person name="Barauna A."/>
            <person name="Beukes C."/>
            <person name="De Faria S.M."/>
            <person name="Gross E."/>
            <person name="Dos Reis Junior F.B."/>
            <person name="Simon M."/>
            <person name="Maluk M."/>
            <person name="Odee D.W."/>
            <person name="Kenicer G."/>
            <person name="Young J.P.W."/>
            <person name="Reis V.M."/>
            <person name="Zilli J."/>
            <person name="James E.K."/>
        </authorList>
    </citation>
    <scope>NUCLEOTIDE SEQUENCE [LARGE SCALE GENOMIC DNA]</scope>
    <source>
        <strain evidence="1 2">JPY167</strain>
    </source>
</reference>
<proteinExistence type="predicted"/>
<comment type="caution">
    <text evidence="1">The sequence shown here is derived from an EMBL/GenBank/DDBJ whole genome shotgun (WGS) entry which is preliminary data.</text>
</comment>
<evidence type="ECO:0000313" key="1">
    <source>
        <dbReference type="EMBL" id="MEM5422007.1"/>
    </source>
</evidence>
<keyword evidence="2" id="KW-1185">Reference proteome</keyword>
<name>A0ABU9RPK5_9BURK</name>
<dbReference type="RefSeq" id="WP_176732920.1">
    <property type="nucleotide sequence ID" value="NZ_JAYMRV010000003.1"/>
</dbReference>
<evidence type="ECO:0000313" key="2">
    <source>
        <dbReference type="Proteomes" id="UP001489897"/>
    </source>
</evidence>
<dbReference type="EMBL" id="JAYMRV010000003">
    <property type="protein sequence ID" value="MEM5422007.1"/>
    <property type="molecule type" value="Genomic_DNA"/>
</dbReference>
<organism evidence="1 2">
    <name type="scientific">Paraburkholderia ferrariae</name>
    <dbReference type="NCBI Taxonomy" id="386056"/>
    <lineage>
        <taxon>Bacteria</taxon>
        <taxon>Pseudomonadati</taxon>
        <taxon>Pseudomonadota</taxon>
        <taxon>Betaproteobacteria</taxon>
        <taxon>Burkholderiales</taxon>
        <taxon>Burkholderiaceae</taxon>
        <taxon>Paraburkholderia</taxon>
    </lineage>
</organism>
<protein>
    <submittedName>
        <fullName evidence="1">Uncharacterized protein</fullName>
    </submittedName>
</protein>
<sequence length="58" mass="6430">MVYLITDLKMIESYGRIKADSGKDALEAFALSEGFPNLMEFASAQPTFVNDLMAVQLQ</sequence>
<accession>A0ABU9RPK5</accession>
<gene>
    <name evidence="1" type="ORF">VSR73_13180</name>
</gene>